<dbReference type="Proteomes" id="UP001652621">
    <property type="component" value="Unplaced"/>
</dbReference>
<dbReference type="PROSITE" id="PS50157">
    <property type="entry name" value="ZINC_FINGER_C2H2_2"/>
    <property type="match status" value="11"/>
</dbReference>
<evidence type="ECO:0000256" key="4">
    <source>
        <dbReference type="ARBA" id="ARBA00022771"/>
    </source>
</evidence>
<dbReference type="PANTHER" id="PTHR24406">
    <property type="entry name" value="TRANSCRIPTIONAL REPRESSOR CTCFL-RELATED"/>
    <property type="match status" value="1"/>
</dbReference>
<feature type="domain" description="C2H2-type" evidence="9">
    <location>
        <begin position="539"/>
        <end position="566"/>
    </location>
</feature>
<feature type="domain" description="C2H2-type" evidence="9">
    <location>
        <begin position="567"/>
        <end position="594"/>
    </location>
</feature>
<keyword evidence="5 8" id="KW-0862">Zinc</keyword>
<evidence type="ECO:0000259" key="9">
    <source>
        <dbReference type="PROSITE" id="PS50157"/>
    </source>
</evidence>
<keyword evidence="3" id="KW-0677">Repeat</keyword>
<evidence type="ECO:0000256" key="7">
    <source>
        <dbReference type="PROSITE-ProRule" id="PRU00042"/>
    </source>
</evidence>
<evidence type="ECO:0000256" key="5">
    <source>
        <dbReference type="ARBA" id="ARBA00022833"/>
    </source>
</evidence>
<dbReference type="SMART" id="SM00355">
    <property type="entry name" value="ZnF_C2H2"/>
    <property type="match status" value="11"/>
</dbReference>
<keyword evidence="6" id="KW-0539">Nucleus</keyword>
<dbReference type="RefSeq" id="XP_058980364.1">
    <property type="nucleotide sequence ID" value="XM_059124381.1"/>
</dbReference>
<reference evidence="12 13" key="1">
    <citation type="submission" date="2025-05" db="UniProtKB">
        <authorList>
            <consortium name="RefSeq"/>
        </authorList>
    </citation>
    <scope>IDENTIFICATION</scope>
    <source>
        <strain evidence="12 13">Aabys</strain>
        <tissue evidence="12 13">Whole body</tissue>
    </source>
</reference>
<feature type="binding site" evidence="8">
    <location>
        <position position="20"/>
    </location>
    <ligand>
        <name>Zn(2+)</name>
        <dbReference type="ChEBI" id="CHEBI:29105"/>
    </ligand>
</feature>
<dbReference type="RefSeq" id="XP_058980365.1">
    <property type="nucleotide sequence ID" value="XM_059124382.1"/>
</dbReference>
<evidence type="ECO:0000313" key="13">
    <source>
        <dbReference type="RefSeq" id="XP_058980363.1"/>
    </source>
</evidence>
<evidence type="ECO:0000259" key="10">
    <source>
        <dbReference type="PROSITE" id="PS51915"/>
    </source>
</evidence>
<feature type="binding site" evidence="8">
    <location>
        <position position="17"/>
    </location>
    <ligand>
        <name>Zn(2+)</name>
        <dbReference type="ChEBI" id="CHEBI:29105"/>
    </ligand>
</feature>
<evidence type="ECO:0000256" key="1">
    <source>
        <dbReference type="ARBA" id="ARBA00004123"/>
    </source>
</evidence>
<feature type="domain" description="C2H2-type" evidence="9">
    <location>
        <begin position="389"/>
        <end position="416"/>
    </location>
</feature>
<dbReference type="RefSeq" id="XP_058980363.1">
    <property type="nucleotide sequence ID" value="XM_059124380.1"/>
</dbReference>
<evidence type="ECO:0000256" key="3">
    <source>
        <dbReference type="ARBA" id="ARBA00022737"/>
    </source>
</evidence>
<feature type="domain" description="C2H2-type" evidence="9">
    <location>
        <begin position="454"/>
        <end position="477"/>
    </location>
</feature>
<feature type="domain" description="ZAD" evidence="10">
    <location>
        <begin position="15"/>
        <end position="92"/>
    </location>
</feature>
<dbReference type="InterPro" id="IPR050888">
    <property type="entry name" value="ZnF_C2H2-type_TF"/>
</dbReference>
<keyword evidence="4 7" id="KW-0863">Zinc-finger</keyword>
<name>A0ABM3V3R9_MUSDO</name>
<dbReference type="SUPFAM" id="SSF57716">
    <property type="entry name" value="Glucocorticoid receptor-like (DNA-binding domain)"/>
    <property type="match status" value="1"/>
</dbReference>
<dbReference type="GeneID" id="101900657"/>
<dbReference type="SUPFAM" id="SSF57667">
    <property type="entry name" value="beta-beta-alpha zinc fingers"/>
    <property type="match status" value="6"/>
</dbReference>
<dbReference type="Gene3D" id="3.30.160.60">
    <property type="entry name" value="Classic Zinc Finger"/>
    <property type="match status" value="9"/>
</dbReference>
<evidence type="ECO:0000313" key="15">
    <source>
        <dbReference type="RefSeq" id="XP_058980365.1"/>
    </source>
</evidence>
<protein>
    <submittedName>
        <fullName evidence="12 13">Zinc finger protein 727</fullName>
    </submittedName>
</protein>
<evidence type="ECO:0000313" key="14">
    <source>
        <dbReference type="RefSeq" id="XP_058980364.1"/>
    </source>
</evidence>
<dbReference type="PROSITE" id="PS51915">
    <property type="entry name" value="ZAD"/>
    <property type="match status" value="1"/>
</dbReference>
<dbReference type="Pfam" id="PF07776">
    <property type="entry name" value="zf-AD"/>
    <property type="match status" value="1"/>
</dbReference>
<dbReference type="InterPro" id="IPR036236">
    <property type="entry name" value="Znf_C2H2_sf"/>
</dbReference>
<evidence type="ECO:0000313" key="12">
    <source>
        <dbReference type="RefSeq" id="XP_058980362.1"/>
    </source>
</evidence>
<dbReference type="Pfam" id="PF13894">
    <property type="entry name" value="zf-C2H2_4"/>
    <property type="match status" value="2"/>
</dbReference>
<proteinExistence type="predicted"/>
<feature type="domain" description="C2H2-type" evidence="9">
    <location>
        <begin position="514"/>
        <end position="536"/>
    </location>
</feature>
<organism evidence="11 13">
    <name type="scientific">Musca domestica</name>
    <name type="common">House fly</name>
    <dbReference type="NCBI Taxonomy" id="7370"/>
    <lineage>
        <taxon>Eukaryota</taxon>
        <taxon>Metazoa</taxon>
        <taxon>Ecdysozoa</taxon>
        <taxon>Arthropoda</taxon>
        <taxon>Hexapoda</taxon>
        <taxon>Insecta</taxon>
        <taxon>Pterygota</taxon>
        <taxon>Neoptera</taxon>
        <taxon>Endopterygota</taxon>
        <taxon>Diptera</taxon>
        <taxon>Brachycera</taxon>
        <taxon>Muscomorpha</taxon>
        <taxon>Muscoidea</taxon>
        <taxon>Muscidae</taxon>
        <taxon>Musca</taxon>
    </lineage>
</organism>
<comment type="subcellular location">
    <subcellularLocation>
        <location evidence="1">Nucleus</location>
    </subcellularLocation>
</comment>
<dbReference type="InterPro" id="IPR012934">
    <property type="entry name" value="Znf_AD"/>
</dbReference>
<keyword evidence="11" id="KW-1185">Reference proteome</keyword>
<accession>A0ABM3V3R9</accession>
<feature type="domain" description="C2H2-type" evidence="9">
    <location>
        <begin position="623"/>
        <end position="650"/>
    </location>
</feature>
<evidence type="ECO:0000256" key="2">
    <source>
        <dbReference type="ARBA" id="ARBA00022723"/>
    </source>
</evidence>
<feature type="binding site" evidence="8">
    <location>
        <position position="68"/>
    </location>
    <ligand>
        <name>Zn(2+)</name>
        <dbReference type="ChEBI" id="CHEBI:29105"/>
    </ligand>
</feature>
<dbReference type="Gene3D" id="3.40.1800.20">
    <property type="match status" value="1"/>
</dbReference>
<evidence type="ECO:0000256" key="8">
    <source>
        <dbReference type="PROSITE-ProRule" id="PRU01263"/>
    </source>
</evidence>
<feature type="domain" description="C2H2-type" evidence="9">
    <location>
        <begin position="651"/>
        <end position="678"/>
    </location>
</feature>
<dbReference type="PROSITE" id="PS00028">
    <property type="entry name" value="ZINC_FINGER_C2H2_1"/>
    <property type="match status" value="9"/>
</dbReference>
<feature type="binding site" evidence="8">
    <location>
        <position position="65"/>
    </location>
    <ligand>
        <name>Zn(2+)</name>
        <dbReference type="ChEBI" id="CHEBI:29105"/>
    </ligand>
</feature>
<feature type="domain" description="C2H2-type" evidence="9">
    <location>
        <begin position="417"/>
        <end position="444"/>
    </location>
</feature>
<sequence length="685" mass="79846">METKYHPNMSLDLTTLCRTCMDGDSKYYQLLDYVDEHTILEMLHEIVPQIHIDHEEETDLSTIICENCVDKLVTSYKFQQMCVDTDHQLRQLIVASTELIVDTRDNEWHSDVVEHKVDDVVDEMKIELYDLDENFADVNYVKDVAGKNYMDAAEEPVAEELIVETDGESLDFDQDNEYVGQSKLEGKEPFKVVKQMSRKKYICSYCGKFFDRITRIEHHLYIKHKYNLSDLRTYVQELVNKDDDDAPLSCEESLIVNPKHFPSEELKEQSHVFESFGESNKQKKIQIQKENTNPRTNFDEETGQEIMDYFEEIIEDNEGESMTYLDNEDESKSNFDNEGESNTYLEIDQCPDMGDTNSAIFNDKGESVDYMDNNFNEIERPKPRGGGHYPCEVCGKVFNNPSRLRRHSPVHSLDKPYACEICKHRFTSLYYLKIHKESHNKDHNNESAAPADGYKCPECPKRFQNQPALASHRQVHSRKLLARNVICDICQKGFLTTKTLVDHIKARHPNAKKYQCDQCDKKFLLEERLMRHMATHKDLMCSICNKEFTSEPTLKEHMNIHSGACPYLCSECGKAFKFASSLRKHIERHSDVSKHQCPQCPRSFKCRSDLNKHIKIHLGLKPYKCEICNSKFTRAFNLEQHKRLHGEQSLHKCEVCGVTFSSLNHLRRHVKTHTSVKEDHENEEF</sequence>
<evidence type="ECO:0000313" key="11">
    <source>
        <dbReference type="Proteomes" id="UP001652621"/>
    </source>
</evidence>
<keyword evidence="2 8" id="KW-0479">Metal-binding</keyword>
<evidence type="ECO:0000256" key="6">
    <source>
        <dbReference type="ARBA" id="ARBA00023242"/>
    </source>
</evidence>
<feature type="domain" description="C2H2-type" evidence="9">
    <location>
        <begin position="595"/>
        <end position="622"/>
    </location>
</feature>
<feature type="domain" description="C2H2-type" evidence="9">
    <location>
        <begin position="201"/>
        <end position="224"/>
    </location>
</feature>
<dbReference type="RefSeq" id="XP_058980362.1">
    <property type="nucleotide sequence ID" value="XM_059124379.1"/>
</dbReference>
<gene>
    <name evidence="12 13 14 15" type="primary">LOC101900657</name>
</gene>
<dbReference type="Pfam" id="PF00096">
    <property type="entry name" value="zf-C2H2"/>
    <property type="match status" value="4"/>
</dbReference>
<dbReference type="SMART" id="SM00868">
    <property type="entry name" value="zf-AD"/>
    <property type="match status" value="1"/>
</dbReference>
<dbReference type="Pfam" id="PF12874">
    <property type="entry name" value="zf-met"/>
    <property type="match status" value="1"/>
</dbReference>
<feature type="domain" description="C2H2-type" evidence="9">
    <location>
        <begin position="485"/>
        <end position="513"/>
    </location>
</feature>
<dbReference type="InterPro" id="IPR013087">
    <property type="entry name" value="Znf_C2H2_type"/>
</dbReference>